<dbReference type="GO" id="GO:0008270">
    <property type="term" value="F:zinc ion binding"/>
    <property type="evidence" value="ECO:0007669"/>
    <property type="project" value="InterPro"/>
</dbReference>
<name>A0A8K0SMK9_9HYPO</name>
<dbReference type="GO" id="GO:0000981">
    <property type="term" value="F:DNA-binding transcription factor activity, RNA polymerase II-specific"/>
    <property type="evidence" value="ECO:0007669"/>
    <property type="project" value="InterPro"/>
</dbReference>
<evidence type="ECO:0000256" key="1">
    <source>
        <dbReference type="ARBA" id="ARBA00023242"/>
    </source>
</evidence>
<dbReference type="InterPro" id="IPR036864">
    <property type="entry name" value="Zn2-C6_fun-type_DNA-bd_sf"/>
</dbReference>
<evidence type="ECO:0000259" key="2">
    <source>
        <dbReference type="PROSITE" id="PS50048"/>
    </source>
</evidence>
<organism evidence="3 4">
    <name type="scientific">Stachybotrys elegans</name>
    <dbReference type="NCBI Taxonomy" id="80388"/>
    <lineage>
        <taxon>Eukaryota</taxon>
        <taxon>Fungi</taxon>
        <taxon>Dikarya</taxon>
        <taxon>Ascomycota</taxon>
        <taxon>Pezizomycotina</taxon>
        <taxon>Sordariomycetes</taxon>
        <taxon>Hypocreomycetidae</taxon>
        <taxon>Hypocreales</taxon>
        <taxon>Stachybotryaceae</taxon>
        <taxon>Stachybotrys</taxon>
    </lineage>
</organism>
<dbReference type="InterPro" id="IPR053175">
    <property type="entry name" value="DHMBA_Reg_Transcription_Factor"/>
</dbReference>
<feature type="domain" description="Zn(2)-C6 fungal-type" evidence="2">
    <location>
        <begin position="12"/>
        <end position="43"/>
    </location>
</feature>
<dbReference type="InterPro" id="IPR001138">
    <property type="entry name" value="Zn2Cys6_DnaBD"/>
</dbReference>
<gene>
    <name evidence="3" type="ORF">B0I35DRAFT_410822</name>
</gene>
<accession>A0A8K0SMK9</accession>
<keyword evidence="4" id="KW-1185">Reference proteome</keyword>
<dbReference type="Proteomes" id="UP000813444">
    <property type="component" value="Unassembled WGS sequence"/>
</dbReference>
<reference evidence="3" key="1">
    <citation type="journal article" date="2021" name="Nat. Commun.">
        <title>Genetic determinants of endophytism in the Arabidopsis root mycobiome.</title>
        <authorList>
            <person name="Mesny F."/>
            <person name="Miyauchi S."/>
            <person name="Thiergart T."/>
            <person name="Pickel B."/>
            <person name="Atanasova L."/>
            <person name="Karlsson M."/>
            <person name="Huettel B."/>
            <person name="Barry K.W."/>
            <person name="Haridas S."/>
            <person name="Chen C."/>
            <person name="Bauer D."/>
            <person name="Andreopoulos W."/>
            <person name="Pangilinan J."/>
            <person name="LaButti K."/>
            <person name="Riley R."/>
            <person name="Lipzen A."/>
            <person name="Clum A."/>
            <person name="Drula E."/>
            <person name="Henrissat B."/>
            <person name="Kohler A."/>
            <person name="Grigoriev I.V."/>
            <person name="Martin F.M."/>
            <person name="Hacquard S."/>
        </authorList>
    </citation>
    <scope>NUCLEOTIDE SEQUENCE</scope>
    <source>
        <strain evidence="3">MPI-CAGE-CH-0235</strain>
    </source>
</reference>
<protein>
    <recommendedName>
        <fullName evidence="2">Zn(2)-C6 fungal-type domain-containing protein</fullName>
    </recommendedName>
</protein>
<dbReference type="OrthoDB" id="2991872at2759"/>
<dbReference type="Gene3D" id="4.10.240.10">
    <property type="entry name" value="Zn(2)-C6 fungal-type DNA-binding domain"/>
    <property type="match status" value="1"/>
</dbReference>
<dbReference type="PROSITE" id="PS00463">
    <property type="entry name" value="ZN2_CY6_FUNGAL_1"/>
    <property type="match status" value="1"/>
</dbReference>
<dbReference type="PROSITE" id="PS50048">
    <property type="entry name" value="ZN2_CY6_FUNGAL_2"/>
    <property type="match status" value="1"/>
</dbReference>
<dbReference type="SMART" id="SM00066">
    <property type="entry name" value="GAL4"/>
    <property type="match status" value="1"/>
</dbReference>
<dbReference type="SUPFAM" id="SSF57701">
    <property type="entry name" value="Zn2/Cys6 DNA-binding domain"/>
    <property type="match status" value="1"/>
</dbReference>
<proteinExistence type="predicted"/>
<dbReference type="Pfam" id="PF00172">
    <property type="entry name" value="Zn_clus"/>
    <property type="match status" value="1"/>
</dbReference>
<keyword evidence="1" id="KW-0539">Nucleus</keyword>
<dbReference type="EMBL" id="JAGPNK010000009">
    <property type="protein sequence ID" value="KAH7313886.1"/>
    <property type="molecule type" value="Genomic_DNA"/>
</dbReference>
<dbReference type="AlphaFoldDB" id="A0A8K0SMK9"/>
<dbReference type="PANTHER" id="PTHR38791">
    <property type="entry name" value="ZN(II)2CYS6 TRANSCRIPTION FACTOR (EUROFUNG)-RELATED-RELATED"/>
    <property type="match status" value="1"/>
</dbReference>
<evidence type="ECO:0000313" key="4">
    <source>
        <dbReference type="Proteomes" id="UP000813444"/>
    </source>
</evidence>
<dbReference type="CDD" id="cd00067">
    <property type="entry name" value="GAL4"/>
    <property type="match status" value="1"/>
</dbReference>
<comment type="caution">
    <text evidence="3">The sequence shown here is derived from an EMBL/GenBank/DDBJ whole genome shotgun (WGS) entry which is preliminary data.</text>
</comment>
<evidence type="ECO:0000313" key="3">
    <source>
        <dbReference type="EMBL" id="KAH7313886.1"/>
    </source>
</evidence>
<sequence length="496" mass="55557">MAFRSRGLPSTGCNKCRSRKIRCDERKPTCANCEKIGHAECRYRDEFERTWRIQTDKAVVKTQRQREPAETSFESVVFHRCLHDWACGTDATPGISVSWFTALPAMYANASPGGLLHTSIQVLANANYGKRLSDDGALRQAASQYGQVLTMLRDTLPDMEVSTWEVLASILMLGIYETLVDKCIAAKGGWMSHMAGASMLLKRNQQRTPLELKIRAMITRQMLHASLITGQEPMMHLEQGQPPPPSPLLKHIYTQTNLLHQAASICTEWRRAFVEVDMGSGPERLVAVAGRALSLDRMLDEWSRHLPSEFVYTMEPTSVSADPAWLQSLFEGPWAPQASHHYATGVAEMLWRFYWVARMILGQALLHTDVVLRGKGSALNPVAECRSQVEFGLLLAADRLCESCLGPLVAVSRKGPSSVSVQDVPSLHGYLMLQIVPTVELCLEQIVVSDDLSGRKDWIRRMKVFLGQQIGFEKATADLDPARYRRLPIQMWSMTS</sequence>